<protein>
    <submittedName>
        <fullName evidence="3">Flavo protein-like protein</fullName>
    </submittedName>
</protein>
<dbReference type="Gene3D" id="3.40.50.360">
    <property type="match status" value="1"/>
</dbReference>
<dbReference type="SUPFAM" id="SSF52218">
    <property type="entry name" value="Flavoproteins"/>
    <property type="match status" value="1"/>
</dbReference>
<feature type="domain" description="Flavodoxin-like" evidence="2">
    <location>
        <begin position="1"/>
        <end position="99"/>
    </location>
</feature>
<dbReference type="PRINTS" id="PR00369">
    <property type="entry name" value="FLAVODOXIN"/>
</dbReference>
<dbReference type="InterPro" id="IPR008254">
    <property type="entry name" value="Flavodoxin/NO_synth"/>
</dbReference>
<gene>
    <name evidence="3" type="ORF">BC938DRAFT_479991</name>
</gene>
<reference evidence="3 4" key="1">
    <citation type="journal article" date="2018" name="New Phytol.">
        <title>Phylogenomics of Endogonaceae and evolution of mycorrhizas within Mucoromycota.</title>
        <authorList>
            <person name="Chang Y."/>
            <person name="Desiro A."/>
            <person name="Na H."/>
            <person name="Sandor L."/>
            <person name="Lipzen A."/>
            <person name="Clum A."/>
            <person name="Barry K."/>
            <person name="Grigoriev I.V."/>
            <person name="Martin F.M."/>
            <person name="Stajich J.E."/>
            <person name="Smith M.E."/>
            <person name="Bonito G."/>
            <person name="Spatafora J.W."/>
        </authorList>
    </citation>
    <scope>NUCLEOTIDE SEQUENCE [LARGE SCALE GENOMIC DNA]</scope>
    <source>
        <strain evidence="3 4">AD002</strain>
    </source>
</reference>
<dbReference type="GO" id="GO:0010181">
    <property type="term" value="F:FMN binding"/>
    <property type="evidence" value="ECO:0007669"/>
    <property type="project" value="InterPro"/>
</dbReference>
<keyword evidence="4" id="KW-1185">Reference proteome</keyword>
<dbReference type="GO" id="GO:0050660">
    <property type="term" value="F:flavin adenine dinucleotide binding"/>
    <property type="evidence" value="ECO:0007669"/>
    <property type="project" value="TreeGrafter"/>
</dbReference>
<accession>A0A433QJM1</accession>
<evidence type="ECO:0000313" key="3">
    <source>
        <dbReference type="EMBL" id="RUS29977.1"/>
    </source>
</evidence>
<evidence type="ECO:0000259" key="2">
    <source>
        <dbReference type="PROSITE" id="PS50902"/>
    </source>
</evidence>
<comment type="caution">
    <text evidence="3">The sequence shown here is derived from an EMBL/GenBank/DDBJ whole genome shotgun (WGS) entry which is preliminary data.</text>
</comment>
<dbReference type="GO" id="GO:0016491">
    <property type="term" value="F:oxidoreductase activity"/>
    <property type="evidence" value="ECO:0007669"/>
    <property type="project" value="TreeGrafter"/>
</dbReference>
<proteinExistence type="predicted"/>
<dbReference type="AlphaFoldDB" id="A0A433QJM1"/>
<dbReference type="PANTHER" id="PTHR19384">
    <property type="entry name" value="NITRIC OXIDE SYNTHASE-RELATED"/>
    <property type="match status" value="1"/>
</dbReference>
<name>A0A433QJM1_9FUNG</name>
<dbReference type="Proteomes" id="UP000274822">
    <property type="component" value="Unassembled WGS sequence"/>
</dbReference>
<dbReference type="PROSITE" id="PS50902">
    <property type="entry name" value="FLAVODOXIN_LIKE"/>
    <property type="match status" value="1"/>
</dbReference>
<dbReference type="Pfam" id="PF00258">
    <property type="entry name" value="Flavodoxin_1"/>
    <property type="match status" value="1"/>
</dbReference>
<sequence length="184" mass="20987">MLDHGAGRRAGQHEGGETFSKFWKFLLRKNLPLDILSQMEYAVFGLGDSSYVKFNYPAKKLYKRLSQLGARSLVPRGDADDQHYLGVDGTLDPWLGSLWVAILERHPLPSGLSIIPADTLFPPSFRLRFLREEDRGTVMEGMKEKEIEDGFTVRVMRNERVTAEDHFQDVRHVELEVVEGGNVR</sequence>
<dbReference type="EMBL" id="RBNJ01004436">
    <property type="protein sequence ID" value="RUS29977.1"/>
    <property type="molecule type" value="Genomic_DNA"/>
</dbReference>
<dbReference type="InterPro" id="IPR029039">
    <property type="entry name" value="Flavoprotein-like_sf"/>
</dbReference>
<evidence type="ECO:0000256" key="1">
    <source>
        <dbReference type="ARBA" id="ARBA00022630"/>
    </source>
</evidence>
<dbReference type="InterPro" id="IPR001094">
    <property type="entry name" value="Flavdoxin-like"/>
</dbReference>
<dbReference type="GO" id="GO:0005829">
    <property type="term" value="C:cytosol"/>
    <property type="evidence" value="ECO:0007669"/>
    <property type="project" value="TreeGrafter"/>
</dbReference>
<dbReference type="PANTHER" id="PTHR19384:SF10">
    <property type="entry name" value="NADPH-DEPENDENT DIFLAVIN OXIDOREDUCTASE 1"/>
    <property type="match status" value="1"/>
</dbReference>
<keyword evidence="1" id="KW-0285">Flavoprotein</keyword>
<evidence type="ECO:0000313" key="4">
    <source>
        <dbReference type="Proteomes" id="UP000274822"/>
    </source>
</evidence>
<organism evidence="3 4">
    <name type="scientific">Jimgerdemannia flammicorona</name>
    <dbReference type="NCBI Taxonomy" id="994334"/>
    <lineage>
        <taxon>Eukaryota</taxon>
        <taxon>Fungi</taxon>
        <taxon>Fungi incertae sedis</taxon>
        <taxon>Mucoromycota</taxon>
        <taxon>Mucoromycotina</taxon>
        <taxon>Endogonomycetes</taxon>
        <taxon>Endogonales</taxon>
        <taxon>Endogonaceae</taxon>
        <taxon>Jimgerdemannia</taxon>
    </lineage>
</organism>